<feature type="non-terminal residue" evidence="2">
    <location>
        <position position="234"/>
    </location>
</feature>
<evidence type="ECO:0000256" key="1">
    <source>
        <dbReference type="SAM" id="Phobius"/>
    </source>
</evidence>
<keyword evidence="3" id="KW-1185">Reference proteome</keyword>
<dbReference type="EMBL" id="JAQSGK010000013">
    <property type="protein sequence ID" value="MEE6715405.1"/>
    <property type="molecule type" value="Genomic_DNA"/>
</dbReference>
<gene>
    <name evidence="2" type="ORF">PS435_05995</name>
</gene>
<feature type="transmembrane region" description="Helical" evidence="1">
    <location>
        <begin position="103"/>
        <end position="124"/>
    </location>
</feature>
<keyword evidence="1" id="KW-1133">Transmembrane helix</keyword>
<dbReference type="RefSeq" id="WP_331243553.1">
    <property type="nucleotide sequence ID" value="NZ_JAQSGJ010000013.1"/>
</dbReference>
<keyword evidence="1" id="KW-0472">Membrane</keyword>
<reference evidence="2 3" key="1">
    <citation type="submission" date="2023-02" db="EMBL/GenBank/DDBJ databases">
        <title>The predominant lactic acid bacteria and yeasts involved in the spontaneous fermentation of millet during the production of the traditional porridge Hausa koko in Ghana.</title>
        <authorList>
            <person name="Atter A."/>
            <person name="Diaz M."/>
        </authorList>
    </citation>
    <scope>NUCLEOTIDE SEQUENCE [LARGE SCALE GENOMIC DNA]</scope>
    <source>
        <strain evidence="2 3">FI11640</strain>
    </source>
</reference>
<feature type="transmembrane region" description="Helical" evidence="1">
    <location>
        <begin position="178"/>
        <end position="198"/>
    </location>
</feature>
<comment type="caution">
    <text evidence="2">The sequence shown here is derived from an EMBL/GenBank/DDBJ whole genome shotgun (WGS) entry which is preliminary data.</text>
</comment>
<keyword evidence="1" id="KW-0812">Transmembrane</keyword>
<protein>
    <submittedName>
        <fullName evidence="2">Uncharacterized protein</fullName>
    </submittedName>
</protein>
<sequence length="234" mass="26188">MRIDRASLKQTVKARMAGHYGTLFGITLLPLIILALGIMVLQFLLIYFTTGSSVWSFAWVLPSPLHTAVSPSIRWAFSQIISPPMPLPAPGSVGGLAAPAAPWWVILLFDFVATSAAMGVLTWWRHPEQNRSLLSRAFIGFSPRYLPGYLVLFLFTSVLLNWPAYLPFASTYWGIFRLVWLVLEVILQIGLMPAFYLYMDLRDAGQGGVVAAINLSWQLMAGFKGDYFILCQRR</sequence>
<evidence type="ECO:0000313" key="3">
    <source>
        <dbReference type="Proteomes" id="UP001330016"/>
    </source>
</evidence>
<feature type="transmembrane region" description="Helical" evidence="1">
    <location>
        <begin position="21"/>
        <end position="48"/>
    </location>
</feature>
<evidence type="ECO:0000313" key="2">
    <source>
        <dbReference type="EMBL" id="MEE6715405.1"/>
    </source>
</evidence>
<name>A0ABU7SYG6_9LACO</name>
<feature type="transmembrane region" description="Helical" evidence="1">
    <location>
        <begin position="145"/>
        <end position="166"/>
    </location>
</feature>
<accession>A0ABU7SYG6</accession>
<organism evidence="2 3">
    <name type="scientific">Schleiferilactobacillus harbinensis</name>
    <dbReference type="NCBI Taxonomy" id="304207"/>
    <lineage>
        <taxon>Bacteria</taxon>
        <taxon>Bacillati</taxon>
        <taxon>Bacillota</taxon>
        <taxon>Bacilli</taxon>
        <taxon>Lactobacillales</taxon>
        <taxon>Lactobacillaceae</taxon>
        <taxon>Schleiferilactobacillus</taxon>
    </lineage>
</organism>
<dbReference type="Proteomes" id="UP001330016">
    <property type="component" value="Unassembled WGS sequence"/>
</dbReference>
<proteinExistence type="predicted"/>